<evidence type="ECO:0000313" key="2">
    <source>
        <dbReference type="Proteomes" id="UP000012019"/>
    </source>
</evidence>
<protein>
    <recommendedName>
        <fullName evidence="3">ChrR-like cupin domain-containing protein</fullName>
    </recommendedName>
</protein>
<proteinExistence type="predicted"/>
<evidence type="ECO:0000313" key="1">
    <source>
        <dbReference type="EMBL" id="EMR11923.1"/>
    </source>
</evidence>
<dbReference type="EMBL" id="APHR01000082">
    <property type="protein sequence ID" value="EMR11923.1"/>
    <property type="molecule type" value="Genomic_DNA"/>
</dbReference>
<dbReference type="OrthoDB" id="7843074at2"/>
<comment type="caution">
    <text evidence="1">The sequence shown here is derived from an EMBL/GenBank/DDBJ whole genome shotgun (WGS) entry which is preliminary data.</text>
</comment>
<dbReference type="SUPFAM" id="SSF51182">
    <property type="entry name" value="RmlC-like cupins"/>
    <property type="match status" value="1"/>
</dbReference>
<dbReference type="InterPro" id="IPR011051">
    <property type="entry name" value="RmlC_Cupin_sf"/>
</dbReference>
<dbReference type="eggNOG" id="COG1917">
    <property type="taxonomic scope" value="Bacteria"/>
</dbReference>
<sequence length="148" mass="17182">MQDYVFNDSNIKWSRLDVFDNFEYSILNVDHDNKVIDVLFRFAANNPIVLHRHCAVNHTFVIQGEHCLYHPDGRLKERRQTGSYTISQPDEEPHTECGGDTPVVVLFSIRGTDGVMYQILSEQQEIIAELGFEEFEMLYQQQFEPAAL</sequence>
<dbReference type="AlphaFoldDB" id="M7NT25"/>
<gene>
    <name evidence="1" type="ORF">MPL1_12968</name>
</gene>
<dbReference type="InterPro" id="IPR014710">
    <property type="entry name" value="RmlC-like_jellyroll"/>
</dbReference>
<organism evidence="1 2">
    <name type="scientific">Methylophaga lonarensis MPL</name>
    <dbReference type="NCBI Taxonomy" id="1286106"/>
    <lineage>
        <taxon>Bacteria</taxon>
        <taxon>Pseudomonadati</taxon>
        <taxon>Pseudomonadota</taxon>
        <taxon>Gammaproteobacteria</taxon>
        <taxon>Thiotrichales</taxon>
        <taxon>Piscirickettsiaceae</taxon>
        <taxon>Methylophaga</taxon>
    </lineage>
</organism>
<accession>M7NT25</accession>
<keyword evidence="2" id="KW-1185">Reference proteome</keyword>
<dbReference type="RefSeq" id="WP_009727528.1">
    <property type="nucleotide sequence ID" value="NZ_APHR01000082.1"/>
</dbReference>
<dbReference type="Gene3D" id="2.60.120.10">
    <property type="entry name" value="Jelly Rolls"/>
    <property type="match status" value="1"/>
</dbReference>
<reference evidence="1 2" key="1">
    <citation type="journal article" date="2013" name="Genome Announc.">
        <title>Draft Genome Sequence of Methylophaga lonarensis MPLT, a Haloalkaliphilic (Non-Methane-Utilizing) Methylotroph.</title>
        <authorList>
            <person name="Shetty S.A."/>
            <person name="Marathe N.P."/>
            <person name="Munot H."/>
            <person name="Antony C.P."/>
            <person name="Dhotre D.P."/>
            <person name="Murrell J.C."/>
            <person name="Shouche Y.S."/>
        </authorList>
    </citation>
    <scope>NUCLEOTIDE SEQUENCE [LARGE SCALE GENOMIC DNA]</scope>
    <source>
        <strain evidence="1 2">MPL</strain>
    </source>
</reference>
<dbReference type="PATRIC" id="fig|1286106.3.peg.2587"/>
<dbReference type="STRING" id="1286106.MPL1_12968"/>
<name>M7NT25_9GAMM</name>
<dbReference type="Proteomes" id="UP000012019">
    <property type="component" value="Unassembled WGS sequence"/>
</dbReference>
<evidence type="ECO:0008006" key="3">
    <source>
        <dbReference type="Google" id="ProtNLM"/>
    </source>
</evidence>